<keyword evidence="3" id="KW-0479">Metal-binding</keyword>
<name>A0ABM3KZQ5_CUCME</name>
<keyword evidence="5" id="KW-0735">Signal-anchor</keyword>
<feature type="domain" description="Fe2OG dioxygenase" evidence="10">
    <location>
        <begin position="134"/>
        <end position="262"/>
    </location>
</feature>
<dbReference type="RefSeq" id="XP_050943256.1">
    <property type="nucleotide sequence ID" value="XM_051087299.1"/>
</dbReference>
<dbReference type="Pfam" id="PF13640">
    <property type="entry name" value="2OG-FeII_Oxy_3"/>
    <property type="match status" value="1"/>
</dbReference>
<evidence type="ECO:0000313" key="12">
    <source>
        <dbReference type="RefSeq" id="XP_050943256.1"/>
    </source>
</evidence>
<gene>
    <name evidence="12" type="primary">LOC103494504</name>
</gene>
<evidence type="ECO:0000256" key="3">
    <source>
        <dbReference type="ARBA" id="ARBA00022723"/>
    </source>
</evidence>
<dbReference type="InterPro" id="IPR005123">
    <property type="entry name" value="Oxoglu/Fe-dep_dioxygenase_dom"/>
</dbReference>
<reference evidence="12" key="1">
    <citation type="submission" date="2025-08" db="UniProtKB">
        <authorList>
            <consortium name="RefSeq"/>
        </authorList>
    </citation>
    <scope>IDENTIFICATION</scope>
    <source>
        <tissue evidence="12">Stem</tissue>
    </source>
</reference>
<dbReference type="Gene3D" id="2.60.120.620">
    <property type="entry name" value="q2cbj1_9rhob like domain"/>
    <property type="match status" value="1"/>
</dbReference>
<comment type="cofactor">
    <cofactor evidence="1">
        <name>L-ascorbate</name>
        <dbReference type="ChEBI" id="CHEBI:38290"/>
    </cofactor>
</comment>
<feature type="transmembrane region" description="Helical" evidence="9">
    <location>
        <begin position="6"/>
        <end position="31"/>
    </location>
</feature>
<keyword evidence="9" id="KW-0472">Membrane</keyword>
<keyword evidence="7" id="KW-0408">Iron</keyword>
<accession>A0ABM3KZQ5</accession>
<dbReference type="SMART" id="SM00702">
    <property type="entry name" value="P4Hc"/>
    <property type="match status" value="1"/>
</dbReference>
<sequence length="268" mass="30106">MVSAQMRIVFGLLTFVTVGMIIGALLQLAFLRRLEDSIGTEFLPAGRLHKTQYDSQRQLPRGLPNWINDKEAEILRLGYVKPEVVSWSPRIIVLHNFLSTEECDYLKGIALPRLEISTVVDTKTGKGVKSDFRTSSGMFLSHHEKNYPMVQYRYEKNQFYKPHHDYFSDTFNLKRGGQRIATMLMYLSENIEGGETYFPKAGSGECSCGGKTVPGLSVKPAKGDAILFWSMGLDGQSDPNSIHGGCEVLSGEKWSATKWMRQKSTLVP</sequence>
<evidence type="ECO:0000256" key="6">
    <source>
        <dbReference type="ARBA" id="ARBA00023002"/>
    </source>
</evidence>
<dbReference type="PANTHER" id="PTHR10869:SF42">
    <property type="entry name" value="PROLYL 4-HYDROXYLASE 1"/>
    <property type="match status" value="1"/>
</dbReference>
<dbReference type="InterPro" id="IPR044862">
    <property type="entry name" value="Pro_4_hyd_alph_FE2OG_OXY"/>
</dbReference>
<comment type="subcellular location">
    <subcellularLocation>
        <location evidence="2">Endoplasmic reticulum membrane</location>
        <topology evidence="2">Single-pass type II membrane protein</topology>
    </subcellularLocation>
</comment>
<dbReference type="PROSITE" id="PS51471">
    <property type="entry name" value="FE2OG_OXY"/>
    <property type="match status" value="1"/>
</dbReference>
<dbReference type="GeneID" id="103494504"/>
<dbReference type="InterPro" id="IPR006620">
    <property type="entry name" value="Pro_4_hyd_alph"/>
</dbReference>
<evidence type="ECO:0000256" key="5">
    <source>
        <dbReference type="ARBA" id="ARBA00022968"/>
    </source>
</evidence>
<dbReference type="Proteomes" id="UP001652600">
    <property type="component" value="Chromosome 7"/>
</dbReference>
<protein>
    <submittedName>
        <fullName evidence="12">Prolyl 4-hydroxylase 1 isoform X8</fullName>
    </submittedName>
</protein>
<evidence type="ECO:0000256" key="1">
    <source>
        <dbReference type="ARBA" id="ARBA00001961"/>
    </source>
</evidence>
<keyword evidence="4" id="KW-0223">Dioxygenase</keyword>
<keyword evidence="11" id="KW-1185">Reference proteome</keyword>
<evidence type="ECO:0000256" key="9">
    <source>
        <dbReference type="SAM" id="Phobius"/>
    </source>
</evidence>
<comment type="catalytic activity">
    <reaction evidence="8">
        <text>L-prolyl-[collagen] + 2-oxoglutarate + O2 = trans-4-hydroxy-L-prolyl-[collagen] + succinate + CO2</text>
        <dbReference type="Rhea" id="RHEA:18945"/>
        <dbReference type="Rhea" id="RHEA-COMP:11676"/>
        <dbReference type="Rhea" id="RHEA-COMP:11680"/>
        <dbReference type="ChEBI" id="CHEBI:15379"/>
        <dbReference type="ChEBI" id="CHEBI:16526"/>
        <dbReference type="ChEBI" id="CHEBI:16810"/>
        <dbReference type="ChEBI" id="CHEBI:30031"/>
        <dbReference type="ChEBI" id="CHEBI:50342"/>
        <dbReference type="ChEBI" id="CHEBI:61965"/>
        <dbReference type="EC" id="1.14.11.2"/>
    </reaction>
</comment>
<evidence type="ECO:0000256" key="4">
    <source>
        <dbReference type="ARBA" id="ARBA00022964"/>
    </source>
</evidence>
<keyword evidence="9" id="KW-1133">Transmembrane helix</keyword>
<evidence type="ECO:0000313" key="11">
    <source>
        <dbReference type="Proteomes" id="UP001652600"/>
    </source>
</evidence>
<proteinExistence type="predicted"/>
<keyword evidence="6" id="KW-0560">Oxidoreductase</keyword>
<dbReference type="PANTHER" id="PTHR10869">
    <property type="entry name" value="PROLYL 4-HYDROXYLASE ALPHA SUBUNIT"/>
    <property type="match status" value="1"/>
</dbReference>
<evidence type="ECO:0000256" key="2">
    <source>
        <dbReference type="ARBA" id="ARBA00004648"/>
    </source>
</evidence>
<organism evidence="11 12">
    <name type="scientific">Cucumis melo</name>
    <name type="common">Muskmelon</name>
    <dbReference type="NCBI Taxonomy" id="3656"/>
    <lineage>
        <taxon>Eukaryota</taxon>
        <taxon>Viridiplantae</taxon>
        <taxon>Streptophyta</taxon>
        <taxon>Embryophyta</taxon>
        <taxon>Tracheophyta</taxon>
        <taxon>Spermatophyta</taxon>
        <taxon>Magnoliopsida</taxon>
        <taxon>eudicotyledons</taxon>
        <taxon>Gunneridae</taxon>
        <taxon>Pentapetalae</taxon>
        <taxon>rosids</taxon>
        <taxon>fabids</taxon>
        <taxon>Cucurbitales</taxon>
        <taxon>Cucurbitaceae</taxon>
        <taxon>Benincaseae</taxon>
        <taxon>Cucumis</taxon>
    </lineage>
</organism>
<evidence type="ECO:0000256" key="7">
    <source>
        <dbReference type="ARBA" id="ARBA00023004"/>
    </source>
</evidence>
<dbReference type="InterPro" id="IPR045054">
    <property type="entry name" value="P4HA-like"/>
</dbReference>
<evidence type="ECO:0000259" key="10">
    <source>
        <dbReference type="PROSITE" id="PS51471"/>
    </source>
</evidence>
<evidence type="ECO:0000256" key="8">
    <source>
        <dbReference type="ARBA" id="ARBA00049169"/>
    </source>
</evidence>
<keyword evidence="9" id="KW-0812">Transmembrane</keyword>